<evidence type="ECO:0000256" key="1">
    <source>
        <dbReference type="ARBA" id="ARBA00007637"/>
    </source>
</evidence>
<accession>A0A6L3VIM1</accession>
<organism evidence="3 4">
    <name type="scientific">Actinomadura montaniterrae</name>
    <dbReference type="NCBI Taxonomy" id="1803903"/>
    <lineage>
        <taxon>Bacteria</taxon>
        <taxon>Bacillati</taxon>
        <taxon>Actinomycetota</taxon>
        <taxon>Actinomycetes</taxon>
        <taxon>Streptosporangiales</taxon>
        <taxon>Thermomonosporaceae</taxon>
        <taxon>Actinomadura</taxon>
    </lineage>
</organism>
<dbReference type="Gene3D" id="3.40.50.720">
    <property type="entry name" value="NAD(P)-binding Rossmann-like Domain"/>
    <property type="match status" value="1"/>
</dbReference>
<protein>
    <submittedName>
        <fullName evidence="3">NAD(P)-dependent oxidoreductase</fullName>
    </submittedName>
</protein>
<dbReference type="EMBL" id="WBMR01000153">
    <property type="protein sequence ID" value="KAB2370458.1"/>
    <property type="molecule type" value="Genomic_DNA"/>
</dbReference>
<dbReference type="SUPFAM" id="SSF51735">
    <property type="entry name" value="NAD(P)-binding Rossmann-fold domains"/>
    <property type="match status" value="1"/>
</dbReference>
<dbReference type="InterPro" id="IPR001509">
    <property type="entry name" value="Epimerase_deHydtase"/>
</dbReference>
<evidence type="ECO:0000313" key="3">
    <source>
        <dbReference type="EMBL" id="KAB2370458.1"/>
    </source>
</evidence>
<dbReference type="Proteomes" id="UP000483004">
    <property type="component" value="Unassembled WGS sequence"/>
</dbReference>
<dbReference type="RefSeq" id="WP_151544644.1">
    <property type="nucleotide sequence ID" value="NZ_WBMR01000153.1"/>
</dbReference>
<dbReference type="AlphaFoldDB" id="A0A6L3VIM1"/>
<keyword evidence="4" id="KW-1185">Reference proteome</keyword>
<name>A0A6L3VIM1_9ACTN</name>
<comment type="caution">
    <text evidence="3">The sequence shown here is derived from an EMBL/GenBank/DDBJ whole genome shotgun (WGS) entry which is preliminary data.</text>
</comment>
<feature type="domain" description="NAD-dependent epimerase/dehydratase" evidence="2">
    <location>
        <begin position="2"/>
        <end position="233"/>
    </location>
</feature>
<gene>
    <name evidence="3" type="ORF">F9B16_35745</name>
</gene>
<evidence type="ECO:0000259" key="2">
    <source>
        <dbReference type="Pfam" id="PF01370"/>
    </source>
</evidence>
<evidence type="ECO:0000313" key="4">
    <source>
        <dbReference type="Proteomes" id="UP000483004"/>
    </source>
</evidence>
<sequence length="311" mass="32141">MILVTGGLGFIGAHVARALLALGESCLLTRHSAAPRDVPDGAVAERLDMTDRDAFLALGARYAITGIVHLASTPLHGADVVAEMRANTSGLLNAFDAARAWGVRRVCVASTIGVYAGVRGTPFREDAPLPPGVPHPIPAFKRSAEALASAIAGHADFEAVCLRIGAVWGPGGRADSPFFAIPGLVNAAVRAEPYAKKVYAGDGIDALYAPDCGRAIALLQTAGTLHHAIYNVGSGRVTTNAEAAAAIGKAVPGAPIEMAEGRSPESPDEDYRLDVARLHADTGFTPAHGIDGAVADYVTWLGGRTEDSPDR</sequence>
<dbReference type="Pfam" id="PF01370">
    <property type="entry name" value="Epimerase"/>
    <property type="match status" value="1"/>
</dbReference>
<dbReference type="InterPro" id="IPR036291">
    <property type="entry name" value="NAD(P)-bd_dom_sf"/>
</dbReference>
<reference evidence="3 4" key="1">
    <citation type="submission" date="2019-09" db="EMBL/GenBank/DDBJ databases">
        <title>Actinomadura physcomitrii sp. nov., a novel actinomycete isolated from moss [Physcomitrium sphaericum (Ludw) Fuernr].</title>
        <authorList>
            <person name="Liu C."/>
            <person name="Zhuang X."/>
        </authorList>
    </citation>
    <scope>NUCLEOTIDE SEQUENCE [LARGE SCALE GENOMIC DNA]</scope>
    <source>
        <strain evidence="3 4">CYP1-1B</strain>
    </source>
</reference>
<comment type="similarity">
    <text evidence="1">Belongs to the NAD(P)-dependent epimerase/dehydratase family.</text>
</comment>
<proteinExistence type="inferred from homology"/>
<dbReference type="OrthoDB" id="9801785at2"/>
<dbReference type="PANTHER" id="PTHR43000">
    <property type="entry name" value="DTDP-D-GLUCOSE 4,6-DEHYDRATASE-RELATED"/>
    <property type="match status" value="1"/>
</dbReference>